<proteinExistence type="predicted"/>
<feature type="compositionally biased region" description="Polar residues" evidence="1">
    <location>
        <begin position="156"/>
        <end position="171"/>
    </location>
</feature>
<dbReference type="Proteomes" id="UP000325313">
    <property type="component" value="Unassembled WGS sequence"/>
</dbReference>
<feature type="compositionally biased region" description="Polar residues" evidence="1">
    <location>
        <begin position="181"/>
        <end position="190"/>
    </location>
</feature>
<protein>
    <submittedName>
        <fullName evidence="2">Uncharacterized protein</fullName>
    </submittedName>
</protein>
<evidence type="ECO:0000256" key="1">
    <source>
        <dbReference type="SAM" id="MobiDB-lite"/>
    </source>
</evidence>
<name>A0A5B0Q3A7_PUCGR</name>
<dbReference type="EMBL" id="VDEP01000307">
    <property type="protein sequence ID" value="KAA1107711.1"/>
    <property type="molecule type" value="Genomic_DNA"/>
</dbReference>
<dbReference type="AlphaFoldDB" id="A0A5B0Q3A7"/>
<feature type="region of interest" description="Disordered" evidence="1">
    <location>
        <begin position="156"/>
        <end position="190"/>
    </location>
</feature>
<comment type="caution">
    <text evidence="2">The sequence shown here is derived from an EMBL/GenBank/DDBJ whole genome shotgun (WGS) entry which is preliminary data.</text>
</comment>
<evidence type="ECO:0000313" key="2">
    <source>
        <dbReference type="EMBL" id="KAA1107711.1"/>
    </source>
</evidence>
<gene>
    <name evidence="2" type="ORF">PGTUg99_006093</name>
</gene>
<organism evidence="2 3">
    <name type="scientific">Puccinia graminis f. sp. tritici</name>
    <dbReference type="NCBI Taxonomy" id="56615"/>
    <lineage>
        <taxon>Eukaryota</taxon>
        <taxon>Fungi</taxon>
        <taxon>Dikarya</taxon>
        <taxon>Basidiomycota</taxon>
        <taxon>Pucciniomycotina</taxon>
        <taxon>Pucciniomycetes</taxon>
        <taxon>Pucciniales</taxon>
        <taxon>Pucciniaceae</taxon>
        <taxon>Puccinia</taxon>
    </lineage>
</organism>
<sequence>MNDQLPRSSFPISTFHTAGPNDKKPNGEPLFQRVPQENIHLEIKTDENNNIHMSIHGTTSNDGMEIEVGLINLTHMQTIHGTNLGDIKAARIKCIWETKKPTLLLVFSQDPTPDQMSLLLHRWQMKLKDFEGLDQLKQTLEEILNSAKIIQPSVSQITNSNDLTPSNQPQPLSRGRRLPPTTYSGHTHRI</sequence>
<evidence type="ECO:0000313" key="3">
    <source>
        <dbReference type="Proteomes" id="UP000325313"/>
    </source>
</evidence>
<reference evidence="2 3" key="1">
    <citation type="submission" date="2019-05" db="EMBL/GenBank/DDBJ databases">
        <title>Emergence of the Ug99 lineage of the wheat stem rust pathogen through somatic hybridization.</title>
        <authorList>
            <person name="Li F."/>
            <person name="Upadhyaya N.M."/>
            <person name="Sperschneider J."/>
            <person name="Matny O."/>
            <person name="Nguyen-Phuc H."/>
            <person name="Mago R."/>
            <person name="Raley C."/>
            <person name="Miller M.E."/>
            <person name="Silverstein K.A.T."/>
            <person name="Henningsen E."/>
            <person name="Hirsch C.D."/>
            <person name="Visser B."/>
            <person name="Pretorius Z.A."/>
            <person name="Steffenson B.J."/>
            <person name="Schwessinger B."/>
            <person name="Dodds P.N."/>
            <person name="Figueroa M."/>
        </authorList>
    </citation>
    <scope>NUCLEOTIDE SEQUENCE [LARGE SCALE GENOMIC DNA]</scope>
    <source>
        <strain evidence="2 3">Ug99</strain>
    </source>
</reference>
<accession>A0A5B0Q3A7</accession>
<feature type="region of interest" description="Disordered" evidence="1">
    <location>
        <begin position="1"/>
        <end position="30"/>
    </location>
</feature>
<feature type="compositionally biased region" description="Polar residues" evidence="1">
    <location>
        <begin position="1"/>
        <end position="16"/>
    </location>
</feature>